<feature type="chain" id="PRO_5041970842" description="Yeast cell wall synthesis Kre9/Knh1-like N-terminal domain-containing protein" evidence="3">
    <location>
        <begin position="17"/>
        <end position="168"/>
    </location>
</feature>
<dbReference type="InterPro" id="IPR052479">
    <property type="entry name" value="GPI-anchor_Adhesion_Reg"/>
</dbReference>
<evidence type="ECO:0000313" key="6">
    <source>
        <dbReference type="Proteomes" id="UP001283341"/>
    </source>
</evidence>
<keyword evidence="1 3" id="KW-0732">Signal</keyword>
<evidence type="ECO:0000256" key="1">
    <source>
        <dbReference type="ARBA" id="ARBA00022729"/>
    </source>
</evidence>
<dbReference type="PANTHER" id="PTHR35185">
    <property type="entry name" value="SERINE/THREONINE-RICH PROTEIN ADG2-RELATED"/>
    <property type="match status" value="1"/>
</dbReference>
<organism evidence="5 6">
    <name type="scientific">Apodospora peruviana</name>
    <dbReference type="NCBI Taxonomy" id="516989"/>
    <lineage>
        <taxon>Eukaryota</taxon>
        <taxon>Fungi</taxon>
        <taxon>Dikarya</taxon>
        <taxon>Ascomycota</taxon>
        <taxon>Pezizomycotina</taxon>
        <taxon>Sordariomycetes</taxon>
        <taxon>Sordariomycetidae</taxon>
        <taxon>Sordariales</taxon>
        <taxon>Lasiosphaeriaceae</taxon>
        <taxon>Apodospora</taxon>
    </lineage>
</organism>
<accession>A0AAE0M5Q3</accession>
<feature type="compositionally biased region" description="Polar residues" evidence="2">
    <location>
        <begin position="110"/>
        <end position="119"/>
    </location>
</feature>
<sequence length="168" mass="17203">MKFFATIAAFAAAVSAIQITEPKANAAWDLSVSNKIKWTFVTSDAEEFRIDLIDHSTSPETSKTIVAKAKRDDGEATITNVSAKPGSKYNIKFIALDTKENSGQLAESQQFNVTKSGVESTTTSAPTGAPTGGSNTNTATTSSSTAGAGAIGLGVAGPVAGFLLALIA</sequence>
<dbReference type="Pfam" id="PF10342">
    <property type="entry name" value="Kre9_KNH"/>
    <property type="match status" value="1"/>
</dbReference>
<proteinExistence type="predicted"/>
<dbReference type="PANTHER" id="PTHR35185:SF1">
    <property type="entry name" value="UPF0619 GPI-ANCHORED MEMBRANE PROTEIN C1322.10"/>
    <property type="match status" value="1"/>
</dbReference>
<gene>
    <name evidence="5" type="ORF">B0H66DRAFT_251957</name>
</gene>
<feature type="region of interest" description="Disordered" evidence="2">
    <location>
        <begin position="110"/>
        <end position="144"/>
    </location>
</feature>
<keyword evidence="6" id="KW-1185">Reference proteome</keyword>
<feature type="domain" description="Yeast cell wall synthesis Kre9/Knh1-like N-terminal" evidence="4">
    <location>
        <begin position="22"/>
        <end position="113"/>
    </location>
</feature>
<evidence type="ECO:0000313" key="5">
    <source>
        <dbReference type="EMBL" id="KAK3318874.1"/>
    </source>
</evidence>
<evidence type="ECO:0000256" key="2">
    <source>
        <dbReference type="SAM" id="MobiDB-lite"/>
    </source>
</evidence>
<dbReference type="EMBL" id="JAUEDM010000004">
    <property type="protein sequence ID" value="KAK3318874.1"/>
    <property type="molecule type" value="Genomic_DNA"/>
</dbReference>
<protein>
    <recommendedName>
        <fullName evidence="4">Yeast cell wall synthesis Kre9/Knh1-like N-terminal domain-containing protein</fullName>
    </recommendedName>
</protein>
<reference evidence="5" key="1">
    <citation type="journal article" date="2023" name="Mol. Phylogenet. Evol.">
        <title>Genome-scale phylogeny and comparative genomics of the fungal order Sordariales.</title>
        <authorList>
            <person name="Hensen N."/>
            <person name="Bonometti L."/>
            <person name="Westerberg I."/>
            <person name="Brannstrom I.O."/>
            <person name="Guillou S."/>
            <person name="Cros-Aarteil S."/>
            <person name="Calhoun S."/>
            <person name="Haridas S."/>
            <person name="Kuo A."/>
            <person name="Mondo S."/>
            <person name="Pangilinan J."/>
            <person name="Riley R."/>
            <person name="LaButti K."/>
            <person name="Andreopoulos B."/>
            <person name="Lipzen A."/>
            <person name="Chen C."/>
            <person name="Yan M."/>
            <person name="Daum C."/>
            <person name="Ng V."/>
            <person name="Clum A."/>
            <person name="Steindorff A."/>
            <person name="Ohm R.A."/>
            <person name="Martin F."/>
            <person name="Silar P."/>
            <person name="Natvig D.O."/>
            <person name="Lalanne C."/>
            <person name="Gautier V."/>
            <person name="Ament-Velasquez S.L."/>
            <person name="Kruys A."/>
            <person name="Hutchinson M.I."/>
            <person name="Powell A.J."/>
            <person name="Barry K."/>
            <person name="Miller A.N."/>
            <person name="Grigoriev I.V."/>
            <person name="Debuchy R."/>
            <person name="Gladieux P."/>
            <person name="Hiltunen Thoren M."/>
            <person name="Johannesson H."/>
        </authorList>
    </citation>
    <scope>NUCLEOTIDE SEQUENCE</scope>
    <source>
        <strain evidence="5">CBS 118394</strain>
    </source>
</reference>
<comment type="caution">
    <text evidence="5">The sequence shown here is derived from an EMBL/GenBank/DDBJ whole genome shotgun (WGS) entry which is preliminary data.</text>
</comment>
<dbReference type="Proteomes" id="UP001283341">
    <property type="component" value="Unassembled WGS sequence"/>
</dbReference>
<dbReference type="InterPro" id="IPR018466">
    <property type="entry name" value="Kre9/Knh1-like_N"/>
</dbReference>
<reference evidence="5" key="2">
    <citation type="submission" date="2023-06" db="EMBL/GenBank/DDBJ databases">
        <authorList>
            <consortium name="Lawrence Berkeley National Laboratory"/>
            <person name="Haridas S."/>
            <person name="Hensen N."/>
            <person name="Bonometti L."/>
            <person name="Westerberg I."/>
            <person name="Brannstrom I.O."/>
            <person name="Guillou S."/>
            <person name="Cros-Aarteil S."/>
            <person name="Calhoun S."/>
            <person name="Kuo A."/>
            <person name="Mondo S."/>
            <person name="Pangilinan J."/>
            <person name="Riley R."/>
            <person name="Labutti K."/>
            <person name="Andreopoulos B."/>
            <person name="Lipzen A."/>
            <person name="Chen C."/>
            <person name="Yanf M."/>
            <person name="Daum C."/>
            <person name="Ng V."/>
            <person name="Clum A."/>
            <person name="Steindorff A."/>
            <person name="Ohm R."/>
            <person name="Martin F."/>
            <person name="Silar P."/>
            <person name="Natvig D."/>
            <person name="Lalanne C."/>
            <person name="Gautier V."/>
            <person name="Ament-Velasquez S.L."/>
            <person name="Kruys A."/>
            <person name="Hutchinson M.I."/>
            <person name="Powell A.J."/>
            <person name="Barry K."/>
            <person name="Miller A.N."/>
            <person name="Grigoriev I.V."/>
            <person name="Debuchy R."/>
            <person name="Gladieux P."/>
            <person name="Thoren M.H."/>
            <person name="Johannesson H."/>
        </authorList>
    </citation>
    <scope>NUCLEOTIDE SEQUENCE</scope>
    <source>
        <strain evidence="5">CBS 118394</strain>
    </source>
</reference>
<feature type="signal peptide" evidence="3">
    <location>
        <begin position="1"/>
        <end position="16"/>
    </location>
</feature>
<evidence type="ECO:0000259" key="4">
    <source>
        <dbReference type="Pfam" id="PF10342"/>
    </source>
</evidence>
<feature type="compositionally biased region" description="Low complexity" evidence="2">
    <location>
        <begin position="120"/>
        <end position="144"/>
    </location>
</feature>
<dbReference type="AlphaFoldDB" id="A0AAE0M5Q3"/>
<evidence type="ECO:0000256" key="3">
    <source>
        <dbReference type="SAM" id="SignalP"/>
    </source>
</evidence>
<name>A0AAE0M5Q3_9PEZI</name>